<dbReference type="VEuPathDB" id="GiardiaDB:SS50377_26109"/>
<name>V6LV50_9EUKA</name>
<gene>
    <name evidence="1" type="ORF">SS50377_11734</name>
    <name evidence="2" type="ORF">SS50377_26109</name>
</gene>
<dbReference type="Proteomes" id="UP000018208">
    <property type="component" value="Unassembled WGS sequence"/>
</dbReference>
<evidence type="ECO:0000313" key="2">
    <source>
        <dbReference type="EMBL" id="KAH0571909.1"/>
    </source>
</evidence>
<dbReference type="AlphaFoldDB" id="V6LV50"/>
<sequence>MGNCLDSLRQEINEKLDPFLSSISNSTDYTSKNISKLDRQSDNQEHSEEQKIIINEVNNLQLLQTSLIQESSQDCQSTPCYDEYDVKFVSRKQNVYKRSKLHVDSTPKLERLNIALL</sequence>
<accession>V6LV50</accession>
<proteinExistence type="predicted"/>
<reference evidence="1 2" key="1">
    <citation type="journal article" date="2014" name="PLoS Genet.">
        <title>The Genome of Spironucleus salmonicida Highlights a Fish Pathogen Adapted to Fluctuating Environments.</title>
        <authorList>
            <person name="Xu F."/>
            <person name="Jerlstrom-Hultqvist J."/>
            <person name="Einarsson E."/>
            <person name="Astvaldsson A."/>
            <person name="Svard S.G."/>
            <person name="Andersson J.O."/>
        </authorList>
    </citation>
    <scope>NUCLEOTIDE SEQUENCE</scope>
    <source>
        <strain evidence="2">ATCC 50377</strain>
    </source>
</reference>
<evidence type="ECO:0000313" key="1">
    <source>
        <dbReference type="EMBL" id="EST48133.1"/>
    </source>
</evidence>
<dbReference type="EMBL" id="KI546002">
    <property type="protein sequence ID" value="EST48133.1"/>
    <property type="molecule type" value="Genomic_DNA"/>
</dbReference>
<dbReference type="EMBL" id="AUWU02000006">
    <property type="protein sequence ID" value="KAH0571909.1"/>
    <property type="molecule type" value="Genomic_DNA"/>
</dbReference>
<evidence type="ECO:0000313" key="3">
    <source>
        <dbReference type="Proteomes" id="UP000018208"/>
    </source>
</evidence>
<protein>
    <submittedName>
        <fullName evidence="1">Uncharacterized protein</fullName>
    </submittedName>
</protein>
<keyword evidence="3" id="KW-1185">Reference proteome</keyword>
<reference evidence="2" key="2">
    <citation type="submission" date="2020-12" db="EMBL/GenBank/DDBJ databases">
        <title>New Spironucleus salmonicida genome in near-complete chromosomes.</title>
        <authorList>
            <person name="Xu F."/>
            <person name="Kurt Z."/>
            <person name="Jimenez-Gonzalez A."/>
            <person name="Astvaldsson A."/>
            <person name="Andersson J.O."/>
            <person name="Svard S.G."/>
        </authorList>
    </citation>
    <scope>NUCLEOTIDE SEQUENCE</scope>
    <source>
        <strain evidence="2">ATCC 50377</strain>
    </source>
</reference>
<organism evidence="1">
    <name type="scientific">Spironucleus salmonicida</name>
    <dbReference type="NCBI Taxonomy" id="348837"/>
    <lineage>
        <taxon>Eukaryota</taxon>
        <taxon>Metamonada</taxon>
        <taxon>Diplomonadida</taxon>
        <taxon>Hexamitidae</taxon>
        <taxon>Hexamitinae</taxon>
        <taxon>Spironucleus</taxon>
    </lineage>
</organism>